<reference evidence="3" key="1">
    <citation type="submission" date="2020-01" db="EMBL/GenBank/DDBJ databases">
        <authorList>
            <consortium name="DOE Joint Genome Institute"/>
            <person name="Haridas S."/>
            <person name="Albert R."/>
            <person name="Binder M."/>
            <person name="Bloem J."/>
            <person name="Labutti K."/>
            <person name="Salamov A."/>
            <person name="Andreopoulos B."/>
            <person name="Baker S.E."/>
            <person name="Barry K."/>
            <person name="Bills G."/>
            <person name="Bluhm B.H."/>
            <person name="Cannon C."/>
            <person name="Castanera R."/>
            <person name="Culley D.E."/>
            <person name="Daum C."/>
            <person name="Ezra D."/>
            <person name="Gonzalez J.B."/>
            <person name="Henrissat B."/>
            <person name="Kuo A."/>
            <person name="Liang C."/>
            <person name="Lipzen A."/>
            <person name="Lutzoni F."/>
            <person name="Magnuson J."/>
            <person name="Mondo S."/>
            <person name="Nolan M."/>
            <person name="Ohm R."/>
            <person name="Pangilinan J."/>
            <person name="Park H.-J."/>
            <person name="Ramirez L."/>
            <person name="Alfaro M."/>
            <person name="Sun H."/>
            <person name="Tritt A."/>
            <person name="Yoshinaga Y."/>
            <person name="Zwiers L.-H."/>
            <person name="Turgeon B.G."/>
            <person name="Goodwin S.B."/>
            <person name="Spatafora J.W."/>
            <person name="Crous P.W."/>
            <person name="Grigoriev I.V."/>
        </authorList>
    </citation>
    <scope>NUCLEOTIDE SEQUENCE</scope>
    <source>
        <strain evidence="3">IPT5</strain>
    </source>
</reference>
<keyword evidence="2" id="KW-0732">Signal</keyword>
<feature type="chain" id="PRO_5025417862" evidence="2">
    <location>
        <begin position="21"/>
        <end position="122"/>
    </location>
</feature>
<name>A0A6A7B2C8_9PLEO</name>
<gene>
    <name evidence="3" type="ORF">T440DRAFT_398669</name>
</gene>
<proteinExistence type="predicted"/>
<feature type="compositionally biased region" description="Basic residues" evidence="1">
    <location>
        <begin position="45"/>
        <end position="57"/>
    </location>
</feature>
<evidence type="ECO:0000256" key="1">
    <source>
        <dbReference type="SAM" id="MobiDB-lite"/>
    </source>
</evidence>
<dbReference type="Proteomes" id="UP000799423">
    <property type="component" value="Unassembled WGS sequence"/>
</dbReference>
<organism evidence="3 4">
    <name type="scientific">Plenodomus tracheiphilus IPT5</name>
    <dbReference type="NCBI Taxonomy" id="1408161"/>
    <lineage>
        <taxon>Eukaryota</taxon>
        <taxon>Fungi</taxon>
        <taxon>Dikarya</taxon>
        <taxon>Ascomycota</taxon>
        <taxon>Pezizomycotina</taxon>
        <taxon>Dothideomycetes</taxon>
        <taxon>Pleosporomycetidae</taxon>
        <taxon>Pleosporales</taxon>
        <taxon>Pleosporineae</taxon>
        <taxon>Leptosphaeriaceae</taxon>
        <taxon>Plenodomus</taxon>
    </lineage>
</organism>
<keyword evidence="4" id="KW-1185">Reference proteome</keyword>
<dbReference type="OrthoDB" id="3783411at2759"/>
<feature type="signal peptide" evidence="2">
    <location>
        <begin position="1"/>
        <end position="20"/>
    </location>
</feature>
<protein>
    <submittedName>
        <fullName evidence="3">Uncharacterized protein</fullName>
    </submittedName>
</protein>
<sequence>MQPTTLTLTLLLANSITVTATPFPFAAASPQAIASASASAIPNKKGNHTHTHHHHHKEPTPTFRQPCKCQMPVVPVNLLSVGEKCPMEHAAAMGCWLGSKGGCPSPAPACGLGPLKGIPLDQ</sequence>
<evidence type="ECO:0000256" key="2">
    <source>
        <dbReference type="SAM" id="SignalP"/>
    </source>
</evidence>
<dbReference type="EMBL" id="MU006310">
    <property type="protein sequence ID" value="KAF2849650.1"/>
    <property type="molecule type" value="Genomic_DNA"/>
</dbReference>
<dbReference type="AlphaFoldDB" id="A0A6A7B2C8"/>
<evidence type="ECO:0000313" key="3">
    <source>
        <dbReference type="EMBL" id="KAF2849650.1"/>
    </source>
</evidence>
<feature type="region of interest" description="Disordered" evidence="1">
    <location>
        <begin position="36"/>
        <end position="64"/>
    </location>
</feature>
<accession>A0A6A7B2C8</accession>
<evidence type="ECO:0000313" key="4">
    <source>
        <dbReference type="Proteomes" id="UP000799423"/>
    </source>
</evidence>